<organism evidence="1 2">
    <name type="scientific">Symmachiella dynata</name>
    <dbReference type="NCBI Taxonomy" id="2527995"/>
    <lineage>
        <taxon>Bacteria</taxon>
        <taxon>Pseudomonadati</taxon>
        <taxon>Planctomycetota</taxon>
        <taxon>Planctomycetia</taxon>
        <taxon>Planctomycetales</taxon>
        <taxon>Planctomycetaceae</taxon>
        <taxon>Symmachiella</taxon>
    </lineage>
</organism>
<gene>
    <name evidence="1" type="ORF">Mal52_51420</name>
</gene>
<dbReference type="KEGG" id="sdyn:Mal52_51420"/>
<name>A0A517ZVW7_9PLAN</name>
<dbReference type="EMBL" id="CP036276">
    <property type="protein sequence ID" value="QDU46620.1"/>
    <property type="molecule type" value="Genomic_DNA"/>
</dbReference>
<sequence>MAFTQDTLEKIKLVCPKTKADLVLDGALLVSVDPQSRLRYEVKDDIPIMLIDEAVELSAEDWSAVMARHQRDPQTGKPLEAT</sequence>
<protein>
    <submittedName>
        <fullName evidence="1">Uncharacterized protein</fullName>
    </submittedName>
</protein>
<dbReference type="SUPFAM" id="SSF158997">
    <property type="entry name" value="Trm112p-like"/>
    <property type="match status" value="1"/>
</dbReference>
<reference evidence="1 2" key="1">
    <citation type="submission" date="2019-02" db="EMBL/GenBank/DDBJ databases">
        <title>Deep-cultivation of Planctomycetes and their phenomic and genomic characterization uncovers novel biology.</title>
        <authorList>
            <person name="Wiegand S."/>
            <person name="Jogler M."/>
            <person name="Boedeker C."/>
            <person name="Pinto D."/>
            <person name="Vollmers J."/>
            <person name="Rivas-Marin E."/>
            <person name="Kohn T."/>
            <person name="Peeters S.H."/>
            <person name="Heuer A."/>
            <person name="Rast P."/>
            <person name="Oberbeckmann S."/>
            <person name="Bunk B."/>
            <person name="Jeske O."/>
            <person name="Meyerdierks A."/>
            <person name="Storesund J.E."/>
            <person name="Kallscheuer N."/>
            <person name="Luecker S."/>
            <person name="Lage O.M."/>
            <person name="Pohl T."/>
            <person name="Merkel B.J."/>
            <person name="Hornburger P."/>
            <person name="Mueller R.-W."/>
            <person name="Bruemmer F."/>
            <person name="Labrenz M."/>
            <person name="Spormann A.M."/>
            <person name="Op den Camp H."/>
            <person name="Overmann J."/>
            <person name="Amann R."/>
            <person name="Jetten M.S.M."/>
            <person name="Mascher T."/>
            <person name="Medema M.H."/>
            <person name="Devos D.P."/>
            <person name="Kaster A.-K."/>
            <person name="Ovreas L."/>
            <person name="Rohde M."/>
            <person name="Galperin M.Y."/>
            <person name="Jogler C."/>
        </authorList>
    </citation>
    <scope>NUCLEOTIDE SEQUENCE [LARGE SCALE GENOMIC DNA]</scope>
    <source>
        <strain evidence="1 2">Mal52</strain>
    </source>
</reference>
<accession>A0A517ZVW7</accession>
<evidence type="ECO:0000313" key="1">
    <source>
        <dbReference type="EMBL" id="QDU46620.1"/>
    </source>
</evidence>
<keyword evidence="2" id="KW-1185">Reference proteome</keyword>
<dbReference type="Proteomes" id="UP000319383">
    <property type="component" value="Chromosome"/>
</dbReference>
<proteinExistence type="predicted"/>
<dbReference type="Gene3D" id="2.20.25.10">
    <property type="match status" value="1"/>
</dbReference>
<dbReference type="RefSeq" id="WP_145379113.1">
    <property type="nucleotide sequence ID" value="NZ_CP036276.1"/>
</dbReference>
<evidence type="ECO:0000313" key="2">
    <source>
        <dbReference type="Proteomes" id="UP000319383"/>
    </source>
</evidence>
<dbReference type="AlphaFoldDB" id="A0A517ZVW7"/>